<dbReference type="InterPro" id="IPR012341">
    <property type="entry name" value="6hp_glycosidase-like_sf"/>
</dbReference>
<evidence type="ECO:0008006" key="4">
    <source>
        <dbReference type="Google" id="ProtNLM"/>
    </source>
</evidence>
<dbReference type="EMBL" id="PRKQ01000013">
    <property type="protein sequence ID" value="PPB02209.1"/>
    <property type="molecule type" value="Genomic_DNA"/>
</dbReference>
<protein>
    <recommendedName>
        <fullName evidence="4">Glycosyl hydrolase</fullName>
    </recommendedName>
</protein>
<sequence>MGIKMFSRGRVAIVILSVLILIIAFLVWRIIQQDERNTPITLAEPPIFESKAEQKLFYFTRKHMASPECGIHTNYLANADKTKGHAVISESVGLLLKYAVASHNKALFDQQVTLLKHRFVEGDFIAWIYPRTSHNTVNSSVDDLRIIEALIDGAQIFNNEQANDLGLRLARGLLATNSDGKWLFDYADKKKQQVAPTVQIRYANLSALEKLADRIPEYVPIYEQMKKLLEQAEQTNGLYALAYLPKERTYVQDPALQAIAVSTNMSEQIITALYAEKAGISTIHMRKRLADSLQQTGKLFATVDKQSGNMKSDIESPAVYALAAMLFTESDQRSLAVQCLTRLAELQVSSQSYDDAPTDIRKQAVQFEGGYLDVYTLQAFSFDQLESLLAMRIGGGNSE</sequence>
<accession>A0AAP8QCC5</accession>
<evidence type="ECO:0000256" key="1">
    <source>
        <dbReference type="SAM" id="Phobius"/>
    </source>
</evidence>
<evidence type="ECO:0000313" key="3">
    <source>
        <dbReference type="Proteomes" id="UP000239759"/>
    </source>
</evidence>
<dbReference type="Gene3D" id="1.50.10.10">
    <property type="match status" value="1"/>
</dbReference>
<dbReference type="InterPro" id="IPR008928">
    <property type="entry name" value="6-hairpin_glycosidase_sf"/>
</dbReference>
<gene>
    <name evidence="2" type="ORF">C4A77_12210</name>
</gene>
<dbReference type="AlphaFoldDB" id="A0AAP8QCC5"/>
<reference evidence="2 3" key="1">
    <citation type="submission" date="2018-02" db="EMBL/GenBank/DDBJ databases">
        <title>Comparative analysis of genomes of three Brevibacillus laterosporus strains producers of potent antimicrobials isolated from silage.</title>
        <authorList>
            <person name="Kojic M."/>
            <person name="Miljkovic M."/>
            <person name="Studholme D."/>
            <person name="Filipic B."/>
        </authorList>
    </citation>
    <scope>NUCLEOTIDE SEQUENCE [LARGE SCALE GENOMIC DNA]</scope>
    <source>
        <strain evidence="2 3">BGSP11</strain>
    </source>
</reference>
<feature type="transmembrane region" description="Helical" evidence="1">
    <location>
        <begin position="12"/>
        <end position="31"/>
    </location>
</feature>
<keyword evidence="1" id="KW-0812">Transmembrane</keyword>
<evidence type="ECO:0000313" key="2">
    <source>
        <dbReference type="EMBL" id="PPB02209.1"/>
    </source>
</evidence>
<comment type="caution">
    <text evidence="2">The sequence shown here is derived from an EMBL/GenBank/DDBJ whole genome shotgun (WGS) entry which is preliminary data.</text>
</comment>
<dbReference type="Proteomes" id="UP000239759">
    <property type="component" value="Unassembled WGS sequence"/>
</dbReference>
<dbReference type="GO" id="GO:0005975">
    <property type="term" value="P:carbohydrate metabolic process"/>
    <property type="evidence" value="ECO:0007669"/>
    <property type="project" value="InterPro"/>
</dbReference>
<name>A0AAP8QCC5_BRELA</name>
<keyword evidence="1" id="KW-0472">Membrane</keyword>
<keyword evidence="1" id="KW-1133">Transmembrane helix</keyword>
<organism evidence="2 3">
    <name type="scientific">Brevibacillus laterosporus</name>
    <name type="common">Bacillus laterosporus</name>
    <dbReference type="NCBI Taxonomy" id="1465"/>
    <lineage>
        <taxon>Bacteria</taxon>
        <taxon>Bacillati</taxon>
        <taxon>Bacillota</taxon>
        <taxon>Bacilli</taxon>
        <taxon>Bacillales</taxon>
        <taxon>Paenibacillaceae</taxon>
        <taxon>Brevibacillus</taxon>
    </lineage>
</organism>
<dbReference type="SUPFAM" id="SSF48208">
    <property type="entry name" value="Six-hairpin glycosidases"/>
    <property type="match status" value="1"/>
</dbReference>
<proteinExistence type="predicted"/>